<dbReference type="InterPro" id="IPR042240">
    <property type="entry name" value="CHASE_sf"/>
</dbReference>
<dbReference type="InterPro" id="IPR001789">
    <property type="entry name" value="Sig_transdc_resp-reg_receiver"/>
</dbReference>
<dbReference type="InterPro" id="IPR006189">
    <property type="entry name" value="CHASE_dom"/>
</dbReference>
<evidence type="ECO:0000256" key="2">
    <source>
        <dbReference type="ARBA" id="ARBA00004370"/>
    </source>
</evidence>
<feature type="domain" description="CHASE" evidence="16">
    <location>
        <begin position="77"/>
        <end position="241"/>
    </location>
</feature>
<dbReference type="InterPro" id="IPR013767">
    <property type="entry name" value="PAS_fold"/>
</dbReference>
<dbReference type="FunFam" id="3.30.565.10:FF:000010">
    <property type="entry name" value="Sensor histidine kinase RcsC"/>
    <property type="match status" value="1"/>
</dbReference>
<reference evidence="19" key="1">
    <citation type="submission" date="2016-10" db="EMBL/GenBank/DDBJ databases">
        <authorList>
            <person name="Varghese N."/>
            <person name="Submissions S."/>
        </authorList>
    </citation>
    <scope>NUCLEOTIDE SEQUENCE [LARGE SCALE GENOMIC DNA]</scope>
    <source>
        <strain evidence="19">DSM 9751</strain>
    </source>
</reference>
<dbReference type="SUPFAM" id="SSF47384">
    <property type="entry name" value="Homodimeric domain of signal transducing histidine kinase"/>
    <property type="match status" value="1"/>
</dbReference>
<feature type="domain" description="PAS" evidence="14">
    <location>
        <begin position="343"/>
        <end position="413"/>
    </location>
</feature>
<feature type="domain" description="Response regulatory" evidence="13">
    <location>
        <begin position="1160"/>
        <end position="1278"/>
    </location>
</feature>
<dbReference type="SMART" id="SM01079">
    <property type="entry name" value="CHASE"/>
    <property type="match status" value="1"/>
</dbReference>
<dbReference type="Gene3D" id="3.40.50.2300">
    <property type="match status" value="2"/>
</dbReference>
<dbReference type="SUPFAM" id="SSF47226">
    <property type="entry name" value="Histidine-containing phosphotransfer domain, HPT domain"/>
    <property type="match status" value="1"/>
</dbReference>
<dbReference type="PROSITE" id="PS50112">
    <property type="entry name" value="PAS"/>
    <property type="match status" value="2"/>
</dbReference>
<organism evidence="18 19">
    <name type="scientific">Pseudomonas saponiphila</name>
    <dbReference type="NCBI Taxonomy" id="556534"/>
    <lineage>
        <taxon>Bacteria</taxon>
        <taxon>Pseudomonadati</taxon>
        <taxon>Pseudomonadota</taxon>
        <taxon>Gammaproteobacteria</taxon>
        <taxon>Pseudomonadales</taxon>
        <taxon>Pseudomonadaceae</taxon>
        <taxon>Pseudomonas</taxon>
    </lineage>
</organism>
<dbReference type="CDD" id="cd00130">
    <property type="entry name" value="PAS"/>
    <property type="match status" value="3"/>
</dbReference>
<dbReference type="Proteomes" id="UP000198982">
    <property type="component" value="Unassembled WGS sequence"/>
</dbReference>
<dbReference type="GO" id="GO:0005524">
    <property type="term" value="F:ATP binding"/>
    <property type="evidence" value="ECO:0007669"/>
    <property type="project" value="UniProtKB-KW"/>
</dbReference>
<dbReference type="Gene3D" id="3.30.450.20">
    <property type="entry name" value="PAS domain"/>
    <property type="match status" value="3"/>
</dbReference>
<dbReference type="PROSITE" id="PS50109">
    <property type="entry name" value="HIS_KIN"/>
    <property type="match status" value="1"/>
</dbReference>
<dbReference type="Gene3D" id="3.30.565.10">
    <property type="entry name" value="Histidine kinase-like ATPase, C-terminal domain"/>
    <property type="match status" value="1"/>
</dbReference>
<dbReference type="InterPro" id="IPR004358">
    <property type="entry name" value="Sig_transdc_His_kin-like_C"/>
</dbReference>
<dbReference type="Gene3D" id="3.30.450.350">
    <property type="entry name" value="CHASE domain"/>
    <property type="match status" value="1"/>
</dbReference>
<dbReference type="InterPro" id="IPR000014">
    <property type="entry name" value="PAS"/>
</dbReference>
<feature type="domain" description="Histidine kinase" evidence="12">
    <location>
        <begin position="777"/>
        <end position="998"/>
    </location>
</feature>
<evidence type="ECO:0000259" key="12">
    <source>
        <dbReference type="PROSITE" id="PS50109"/>
    </source>
</evidence>
<evidence type="ECO:0000259" key="15">
    <source>
        <dbReference type="PROSITE" id="PS50113"/>
    </source>
</evidence>
<feature type="transmembrane region" description="Helical" evidence="11">
    <location>
        <begin position="310"/>
        <end position="334"/>
    </location>
</feature>
<dbReference type="PANTHER" id="PTHR45339">
    <property type="entry name" value="HYBRID SIGNAL TRANSDUCTION HISTIDINE KINASE J"/>
    <property type="match status" value="1"/>
</dbReference>
<dbReference type="InterPro" id="IPR036641">
    <property type="entry name" value="HPT_dom_sf"/>
</dbReference>
<dbReference type="PROSITE" id="PS50894">
    <property type="entry name" value="HPT"/>
    <property type="match status" value="1"/>
</dbReference>
<dbReference type="PRINTS" id="PR00344">
    <property type="entry name" value="BCTRLSENSOR"/>
</dbReference>
<keyword evidence="5 11" id="KW-0812">Transmembrane</keyword>
<dbReference type="InterPro" id="IPR013655">
    <property type="entry name" value="PAS_fold_3"/>
</dbReference>
<dbReference type="Gene3D" id="1.20.120.160">
    <property type="entry name" value="HPT domain"/>
    <property type="match status" value="1"/>
</dbReference>
<feature type="transmembrane region" description="Helical" evidence="11">
    <location>
        <begin position="12"/>
        <end position="32"/>
    </location>
</feature>
<dbReference type="PANTHER" id="PTHR45339:SF3">
    <property type="entry name" value="HISTIDINE KINASE"/>
    <property type="match status" value="1"/>
</dbReference>
<dbReference type="InterPro" id="IPR011006">
    <property type="entry name" value="CheY-like_superfamily"/>
</dbReference>
<evidence type="ECO:0000256" key="7">
    <source>
        <dbReference type="ARBA" id="ARBA00023012"/>
    </source>
</evidence>
<feature type="domain" description="Response regulatory" evidence="13">
    <location>
        <begin position="1015"/>
        <end position="1138"/>
    </location>
</feature>
<dbReference type="GO" id="GO:0005886">
    <property type="term" value="C:plasma membrane"/>
    <property type="evidence" value="ECO:0007669"/>
    <property type="project" value="UniProtKB-SubCell"/>
</dbReference>
<feature type="modified residue" description="Phosphohistidine" evidence="9">
    <location>
        <position position="1349"/>
    </location>
</feature>
<dbReference type="CDD" id="cd16922">
    <property type="entry name" value="HATPase_EvgS-ArcB-TorS-like"/>
    <property type="match status" value="1"/>
</dbReference>
<dbReference type="NCBIfam" id="TIGR00229">
    <property type="entry name" value="sensory_box"/>
    <property type="match status" value="2"/>
</dbReference>
<dbReference type="Pfam" id="PF00512">
    <property type="entry name" value="HisKA"/>
    <property type="match status" value="1"/>
</dbReference>
<evidence type="ECO:0000313" key="19">
    <source>
        <dbReference type="Proteomes" id="UP000198982"/>
    </source>
</evidence>
<dbReference type="PROSITE" id="PS50839">
    <property type="entry name" value="CHASE"/>
    <property type="match status" value="1"/>
</dbReference>
<evidence type="ECO:0000256" key="11">
    <source>
        <dbReference type="SAM" id="Phobius"/>
    </source>
</evidence>
<dbReference type="PROSITE" id="PS50113">
    <property type="entry name" value="PAC"/>
    <property type="match status" value="3"/>
</dbReference>
<gene>
    <name evidence="18" type="ORF">SAMN05216178_2801</name>
</gene>
<dbReference type="GO" id="GO:0000155">
    <property type="term" value="F:phosphorelay sensor kinase activity"/>
    <property type="evidence" value="ECO:0007669"/>
    <property type="project" value="InterPro"/>
</dbReference>
<dbReference type="EC" id="2.7.13.3" evidence="3"/>
<dbReference type="SUPFAM" id="SSF52172">
    <property type="entry name" value="CheY-like"/>
    <property type="match status" value="2"/>
</dbReference>
<dbReference type="GO" id="GO:0006355">
    <property type="term" value="P:regulation of DNA-templated transcription"/>
    <property type="evidence" value="ECO:0007669"/>
    <property type="project" value="InterPro"/>
</dbReference>
<dbReference type="InterPro" id="IPR000700">
    <property type="entry name" value="PAS-assoc_C"/>
</dbReference>
<keyword evidence="4 10" id="KW-0597">Phosphoprotein</keyword>
<proteinExistence type="predicted"/>
<dbReference type="SUPFAM" id="SSF55785">
    <property type="entry name" value="PYP-like sensor domain (PAS domain)"/>
    <property type="match status" value="3"/>
</dbReference>
<accession>A0A1H4NCL6</accession>
<keyword evidence="7" id="KW-0902">Two-component regulatory system</keyword>
<dbReference type="Pfam" id="PF08447">
    <property type="entry name" value="PAS_3"/>
    <property type="match status" value="1"/>
</dbReference>
<feature type="modified residue" description="4-aspartylphosphate" evidence="10">
    <location>
        <position position="1069"/>
    </location>
</feature>
<dbReference type="SMART" id="SM00086">
    <property type="entry name" value="PAC"/>
    <property type="match status" value="3"/>
</dbReference>
<feature type="modified residue" description="4-aspartylphosphate" evidence="10">
    <location>
        <position position="1211"/>
    </location>
</feature>
<evidence type="ECO:0000256" key="5">
    <source>
        <dbReference type="ARBA" id="ARBA00022692"/>
    </source>
</evidence>
<feature type="domain" description="HPt" evidence="17">
    <location>
        <begin position="1310"/>
        <end position="1410"/>
    </location>
</feature>
<comment type="catalytic activity">
    <reaction evidence="1">
        <text>ATP + protein L-histidine = ADP + protein N-phospho-L-histidine.</text>
        <dbReference type="EC" id="2.7.13.3"/>
    </reaction>
</comment>
<evidence type="ECO:0000313" key="18">
    <source>
        <dbReference type="EMBL" id="SEB92959.1"/>
    </source>
</evidence>
<feature type="domain" description="PAC" evidence="15">
    <location>
        <begin position="577"/>
        <end position="629"/>
    </location>
</feature>
<evidence type="ECO:0000259" key="16">
    <source>
        <dbReference type="PROSITE" id="PS50839"/>
    </source>
</evidence>
<dbReference type="InterPro" id="IPR008207">
    <property type="entry name" value="Sig_transdc_His_kin_Hpt_dom"/>
</dbReference>
<name>A0A1H4NCL6_9PSED</name>
<keyword evidence="19" id="KW-1185">Reference proteome</keyword>
<dbReference type="SMART" id="SM00388">
    <property type="entry name" value="HisKA"/>
    <property type="match status" value="1"/>
</dbReference>
<dbReference type="Gene3D" id="2.10.70.100">
    <property type="match status" value="1"/>
</dbReference>
<dbReference type="EMBL" id="FNTJ01000001">
    <property type="protein sequence ID" value="SEB92959.1"/>
    <property type="molecule type" value="Genomic_DNA"/>
</dbReference>
<keyword evidence="6 11" id="KW-1133">Transmembrane helix</keyword>
<dbReference type="InterPro" id="IPR003594">
    <property type="entry name" value="HATPase_dom"/>
</dbReference>
<dbReference type="CDD" id="cd00082">
    <property type="entry name" value="HisKA"/>
    <property type="match status" value="1"/>
</dbReference>
<dbReference type="Pfam" id="PF00072">
    <property type="entry name" value="Response_reg"/>
    <property type="match status" value="2"/>
</dbReference>
<dbReference type="SMART" id="SM00387">
    <property type="entry name" value="HATPase_c"/>
    <property type="match status" value="1"/>
</dbReference>
<evidence type="ECO:0000256" key="10">
    <source>
        <dbReference type="PROSITE-ProRule" id="PRU00169"/>
    </source>
</evidence>
<dbReference type="InterPro" id="IPR036097">
    <property type="entry name" value="HisK_dim/P_sf"/>
</dbReference>
<dbReference type="CDD" id="cd00088">
    <property type="entry name" value="HPT"/>
    <property type="match status" value="1"/>
</dbReference>
<evidence type="ECO:0000256" key="9">
    <source>
        <dbReference type="PROSITE-ProRule" id="PRU00110"/>
    </source>
</evidence>
<dbReference type="SMART" id="SM00448">
    <property type="entry name" value="REC"/>
    <property type="match status" value="2"/>
</dbReference>
<dbReference type="SUPFAM" id="SSF55874">
    <property type="entry name" value="ATPase domain of HSP90 chaperone/DNA topoisomerase II/histidine kinase"/>
    <property type="match status" value="1"/>
</dbReference>
<evidence type="ECO:0000256" key="1">
    <source>
        <dbReference type="ARBA" id="ARBA00000085"/>
    </source>
</evidence>
<dbReference type="SMART" id="SM00091">
    <property type="entry name" value="PAS"/>
    <property type="match status" value="3"/>
</dbReference>
<dbReference type="Pfam" id="PF02518">
    <property type="entry name" value="HATPase_c"/>
    <property type="match status" value="1"/>
</dbReference>
<evidence type="ECO:0000256" key="4">
    <source>
        <dbReference type="ARBA" id="ARBA00022553"/>
    </source>
</evidence>
<feature type="domain" description="PAC" evidence="15">
    <location>
        <begin position="707"/>
        <end position="759"/>
    </location>
</feature>
<feature type="domain" description="PAC" evidence="15">
    <location>
        <begin position="417"/>
        <end position="469"/>
    </location>
</feature>
<evidence type="ECO:0000259" key="13">
    <source>
        <dbReference type="PROSITE" id="PS50110"/>
    </source>
</evidence>
<dbReference type="InterPro" id="IPR003661">
    <property type="entry name" value="HisK_dim/P_dom"/>
</dbReference>
<dbReference type="Pfam" id="PF01627">
    <property type="entry name" value="Hpt"/>
    <property type="match status" value="1"/>
</dbReference>
<protein>
    <recommendedName>
        <fullName evidence="3">histidine kinase</fullName>
        <ecNumber evidence="3">2.7.13.3</ecNumber>
    </recommendedName>
</protein>
<evidence type="ECO:0000256" key="6">
    <source>
        <dbReference type="ARBA" id="ARBA00022989"/>
    </source>
</evidence>
<dbReference type="PROSITE" id="PS50110">
    <property type="entry name" value="RESPONSE_REGULATORY"/>
    <property type="match status" value="2"/>
</dbReference>
<evidence type="ECO:0000259" key="14">
    <source>
        <dbReference type="PROSITE" id="PS50112"/>
    </source>
</evidence>
<sequence length="1490" mass="162681">MKPGRSVQIGCVYLALISVLGISVTAAVYWLVARGNAHQLEQSVSRAAEDAVHHVLERVTLYQYGLRGARGVIVTAGEDGVSREIFHRYSQGRDLNGEFFGAHGFGFVRRVPEEHERSFLAAAQLDGAPGFHLQQWQPHHGDRYVVQYIEPLAPNQSALGLDLASEPVRRAAAVAAMHSGEPQLTGPLSLRQEPGAVMGSLLFLLPVYRSAEVPPSPSQREAQTLGWTYAPLVMNEVLKDLPLDPASQRLVLRDISDDAGAGSFFASSAQPLKDTLSVRTREEQVFGRRWAFEFSVGPGFVEPLHQTAPAWVLGIGGLLTLLLAVVGTVIALGVNRQNRLRRDQTRLAAIVESSTDGIIGKTLEGRITSWNRGAEEIFGYSAEQARGRLFQDLIVPPELALEQQHILHKLRHGERVHGFDTQRLRQDGSRVAVSVNVSPIFDRRGQVIGASMTVRDITAQKAAEARILELNARLEDQVAARTAELGQINLLLSSVLRSASQVAIIATDRDGIIRVFNRGAERLSGYQAEEMVGLHTPEVIHLPEEVRQRGIELSAQHQRPIEGFRVFVQQAETEGAQTREWTMVRKDGSHFAATLVVSALRDESGQLTGYLGIAVDITERKAAEQTLATARDQLLMAAKVAKLGIWSWTLADHSLDWNERMFELYEQPLELRGNGLNYQHWLERVHPQDQERTQRKLEEAVAGQGVYDPIFRVVSPSGQVRFIQSGAYVERDTDGKALRVTGINLDITAQRELESRLLYAKEQADAASEAKSSFLANMSHEIRTPMNAVLGMLQLLQRAGLEPRQLEYATKAQTAAKSLLGLLNDILDYSKIEAGKLQLEEHPFDLDQLLRDLAVVLAGNQGVGDIELIFDLDPQLPLNLVGDSLRLQQVLINLAGNAMKFTAEGQVVVGLKLLEQGAHSVRLQVAVSDTGIGISAEHLQVIFEGFRQAEASTTRRFGGTGLGLAICKHLVQLMGGQLQVRSQLGAGSCFSFELELGLDGACVAQTLPLGGKALRVLVADDHPLALELNVRTLRSFGWTVEHATGGAQALSAVDAAVARGEAFDLVLLDWLMPDMDGLHAAQMIKDMRLEAPPTVVILSHHDATALLARLDSAEAPFAHYLSKPFTPRQLAQALLTERSAALDGPPAKAPAQRSSLSGLRLLVVEDNVLNRQIARELLTLEGAQVQLAGGGLQGVKMTLEAEEPFAAVLMDIQMPDIDGYEATRRIRADARFARLPIIAMTANASQADRQSCLAAGMNDHVGKPINLPQLVNSLLFWTGGAVRLAQVAEPSTDTGLIEDPALILERFGGNRDLLNQVLEGSEATLGELLERLRQSLAEDNAKDACYLLHTLKGAAGNLGGRGFAQSCAVLEQSLRDGAVLHLTLTEGHLDELQRLLASTLAGLQAEFGRASPEWDHALQEPLDLGVFQSALQEILPLLRQSNLQALTLTEALAQHALPVDRTTFDEFVAHVQRMEFSRAQGVLQRMLLNN</sequence>
<evidence type="ECO:0000256" key="3">
    <source>
        <dbReference type="ARBA" id="ARBA00012438"/>
    </source>
</evidence>
<dbReference type="InterPro" id="IPR036890">
    <property type="entry name" value="HATPase_C_sf"/>
</dbReference>
<keyword evidence="8 11" id="KW-0472">Membrane</keyword>
<dbReference type="CDD" id="cd17546">
    <property type="entry name" value="REC_hyHK_CKI1_RcsC-like"/>
    <property type="match status" value="2"/>
</dbReference>
<feature type="domain" description="PAS" evidence="14">
    <location>
        <begin position="492"/>
        <end position="533"/>
    </location>
</feature>
<dbReference type="InterPro" id="IPR001610">
    <property type="entry name" value="PAC"/>
</dbReference>
<dbReference type="InterPro" id="IPR005467">
    <property type="entry name" value="His_kinase_dom"/>
</dbReference>
<dbReference type="Gene3D" id="1.10.287.130">
    <property type="match status" value="1"/>
</dbReference>
<evidence type="ECO:0000259" key="17">
    <source>
        <dbReference type="PROSITE" id="PS50894"/>
    </source>
</evidence>
<dbReference type="InterPro" id="IPR035965">
    <property type="entry name" value="PAS-like_dom_sf"/>
</dbReference>
<dbReference type="Pfam" id="PF00989">
    <property type="entry name" value="PAS"/>
    <property type="match status" value="2"/>
</dbReference>
<dbReference type="Pfam" id="PF03924">
    <property type="entry name" value="CHASE"/>
    <property type="match status" value="1"/>
</dbReference>
<evidence type="ECO:0000256" key="8">
    <source>
        <dbReference type="ARBA" id="ARBA00023136"/>
    </source>
</evidence>
<comment type="subcellular location">
    <subcellularLocation>
        <location evidence="2">Membrane</location>
    </subcellularLocation>
</comment>